<evidence type="ECO:0000313" key="8">
    <source>
        <dbReference type="EMBL" id="MEJ5976851.1"/>
    </source>
</evidence>
<evidence type="ECO:0000256" key="5">
    <source>
        <dbReference type="ARBA" id="ARBA00022989"/>
    </source>
</evidence>
<dbReference type="Pfam" id="PF00375">
    <property type="entry name" value="SDF"/>
    <property type="match status" value="1"/>
</dbReference>
<dbReference type="Proteomes" id="UP001361239">
    <property type="component" value="Unassembled WGS sequence"/>
</dbReference>
<dbReference type="PRINTS" id="PR00173">
    <property type="entry name" value="EDTRNSPORT"/>
</dbReference>
<dbReference type="PANTHER" id="PTHR42865:SF7">
    <property type="entry name" value="PROTON_GLUTAMATE-ASPARTATE SYMPORTER"/>
    <property type="match status" value="1"/>
</dbReference>
<keyword evidence="6 7" id="KW-0472">Membrane</keyword>
<feature type="transmembrane region" description="Helical" evidence="7">
    <location>
        <begin position="363"/>
        <end position="389"/>
    </location>
</feature>
<gene>
    <name evidence="8" type="ORF">WG901_09415</name>
</gene>
<feature type="transmembrane region" description="Helical" evidence="7">
    <location>
        <begin position="18"/>
        <end position="39"/>
    </location>
</feature>
<feature type="transmembrane region" description="Helical" evidence="7">
    <location>
        <begin position="213"/>
        <end position="236"/>
    </location>
</feature>
<dbReference type="SUPFAM" id="SSF118215">
    <property type="entry name" value="Proton glutamate symport protein"/>
    <property type="match status" value="1"/>
</dbReference>
<dbReference type="Gene3D" id="1.10.3860.10">
    <property type="entry name" value="Sodium:dicarboxylate symporter"/>
    <property type="match status" value="1"/>
</dbReference>
<dbReference type="RefSeq" id="WP_339586811.1">
    <property type="nucleotide sequence ID" value="NZ_JBBHJZ010000002.1"/>
</dbReference>
<accession>A0ABU8RVW3</accession>
<sequence>MAPPEETSIGFPEIRVPALWTFIALIAGLLVGLLLRGSAAETSVLAVARPLGSLWLRALQMTILPLVAALLFTGVVQTVAAAQAGALARRTLGLFALVLTSSTVFAALVVPPLLGAFPIPVEATAALGGMTRADPGAVPGLAEVIASLVPVNIVDAAAKDAMLPVIVFFTLFALAATRLPPAQRDPLAGLFAAVAAAMMVVIGWVLKLAPLGVFALGFAVAAQSGSAVIAALAHYIGLVSAIGAVVLAAGYVLAVAGARLSLGAFARAMIPVQTVAFSTQSSLASLPAMLAACRTLGVSQARADFVLPLAVALFRATGPAMNLAVAIYVAWLTGTPITTASMAAGVGVALLTTLGSVSLPGTISFVTAIGPIALAMGVPIEPLALLVAVEMLPDLMRTLGNVTMDVAVTATVDRRGR</sequence>
<feature type="transmembrane region" description="Helical" evidence="7">
    <location>
        <begin position="94"/>
        <end position="117"/>
    </location>
</feature>
<evidence type="ECO:0000256" key="7">
    <source>
        <dbReference type="SAM" id="Phobius"/>
    </source>
</evidence>
<keyword evidence="5 7" id="KW-1133">Transmembrane helix</keyword>
<organism evidence="8 9">
    <name type="scientific">Novosphingobium anseongense</name>
    <dbReference type="NCBI Taxonomy" id="3133436"/>
    <lineage>
        <taxon>Bacteria</taxon>
        <taxon>Pseudomonadati</taxon>
        <taxon>Pseudomonadota</taxon>
        <taxon>Alphaproteobacteria</taxon>
        <taxon>Sphingomonadales</taxon>
        <taxon>Sphingomonadaceae</taxon>
        <taxon>Novosphingobium</taxon>
    </lineage>
</organism>
<keyword evidence="2" id="KW-0813">Transport</keyword>
<evidence type="ECO:0000256" key="2">
    <source>
        <dbReference type="ARBA" id="ARBA00022448"/>
    </source>
</evidence>
<feature type="transmembrane region" description="Helical" evidence="7">
    <location>
        <begin position="59"/>
        <end position="82"/>
    </location>
</feature>
<evidence type="ECO:0000256" key="1">
    <source>
        <dbReference type="ARBA" id="ARBA00004651"/>
    </source>
</evidence>
<evidence type="ECO:0000313" key="9">
    <source>
        <dbReference type="Proteomes" id="UP001361239"/>
    </source>
</evidence>
<name>A0ABU8RVW3_9SPHN</name>
<feature type="transmembrane region" description="Helical" evidence="7">
    <location>
        <begin position="325"/>
        <end position="351"/>
    </location>
</feature>
<feature type="transmembrane region" description="Helical" evidence="7">
    <location>
        <begin position="187"/>
        <end position="206"/>
    </location>
</feature>
<keyword evidence="4 7" id="KW-0812">Transmembrane</keyword>
<evidence type="ECO:0000256" key="6">
    <source>
        <dbReference type="ARBA" id="ARBA00023136"/>
    </source>
</evidence>
<protein>
    <submittedName>
        <fullName evidence="8">Cation:dicarboxylase symporter family transporter</fullName>
    </submittedName>
</protein>
<dbReference type="InterPro" id="IPR001991">
    <property type="entry name" value="Na-dicarboxylate_symporter"/>
</dbReference>
<feature type="transmembrane region" description="Helical" evidence="7">
    <location>
        <begin position="242"/>
        <end position="262"/>
    </location>
</feature>
<feature type="transmembrane region" description="Helical" evidence="7">
    <location>
        <begin position="161"/>
        <end position="181"/>
    </location>
</feature>
<dbReference type="PANTHER" id="PTHR42865">
    <property type="entry name" value="PROTON/GLUTAMATE-ASPARTATE SYMPORTER"/>
    <property type="match status" value="1"/>
</dbReference>
<comment type="subcellular location">
    <subcellularLocation>
        <location evidence="1">Cell membrane</location>
        <topology evidence="1">Multi-pass membrane protein</topology>
    </subcellularLocation>
</comment>
<keyword evidence="9" id="KW-1185">Reference proteome</keyword>
<proteinExistence type="predicted"/>
<dbReference type="InterPro" id="IPR036458">
    <property type="entry name" value="Na:dicarbo_symporter_sf"/>
</dbReference>
<evidence type="ECO:0000256" key="3">
    <source>
        <dbReference type="ARBA" id="ARBA00022475"/>
    </source>
</evidence>
<comment type="caution">
    <text evidence="8">The sequence shown here is derived from an EMBL/GenBank/DDBJ whole genome shotgun (WGS) entry which is preliminary data.</text>
</comment>
<keyword evidence="3" id="KW-1003">Cell membrane</keyword>
<dbReference type="EMBL" id="JBBHJZ010000002">
    <property type="protein sequence ID" value="MEJ5976851.1"/>
    <property type="molecule type" value="Genomic_DNA"/>
</dbReference>
<reference evidence="8 9" key="1">
    <citation type="submission" date="2024-03" db="EMBL/GenBank/DDBJ databases">
        <authorList>
            <person name="Jo J.-H."/>
        </authorList>
    </citation>
    <scope>NUCLEOTIDE SEQUENCE [LARGE SCALE GENOMIC DNA]</scope>
    <source>
        <strain evidence="8 9">PS1R-30</strain>
    </source>
</reference>
<evidence type="ECO:0000256" key="4">
    <source>
        <dbReference type="ARBA" id="ARBA00022692"/>
    </source>
</evidence>